<evidence type="ECO:0000256" key="2">
    <source>
        <dbReference type="ARBA" id="ARBA00022692"/>
    </source>
</evidence>
<proteinExistence type="predicted"/>
<dbReference type="InterPro" id="IPR051788">
    <property type="entry name" value="MFS_Transporter"/>
</dbReference>
<feature type="transmembrane region" description="Helical" evidence="6">
    <location>
        <begin position="381"/>
        <end position="404"/>
    </location>
</feature>
<feature type="transmembrane region" description="Helical" evidence="6">
    <location>
        <begin position="68"/>
        <end position="87"/>
    </location>
</feature>
<evidence type="ECO:0000256" key="3">
    <source>
        <dbReference type="ARBA" id="ARBA00022989"/>
    </source>
</evidence>
<reference evidence="9" key="1">
    <citation type="journal article" date="2019" name="Int. J. Syst. Evol. Microbiol.">
        <title>The Global Catalogue of Microorganisms (GCM) 10K type strain sequencing project: providing services to taxonomists for standard genome sequencing and annotation.</title>
        <authorList>
            <consortium name="The Broad Institute Genomics Platform"/>
            <consortium name="The Broad Institute Genome Sequencing Center for Infectious Disease"/>
            <person name="Wu L."/>
            <person name="Ma J."/>
        </authorList>
    </citation>
    <scope>NUCLEOTIDE SEQUENCE [LARGE SCALE GENOMIC DNA]</scope>
    <source>
        <strain evidence="9">CGMCC 1.15342</strain>
    </source>
</reference>
<feature type="region of interest" description="Disordered" evidence="5">
    <location>
        <begin position="1"/>
        <end position="25"/>
    </location>
</feature>
<evidence type="ECO:0000256" key="5">
    <source>
        <dbReference type="SAM" id="MobiDB-lite"/>
    </source>
</evidence>
<keyword evidence="2 6" id="KW-0812">Transmembrane</keyword>
<dbReference type="EMBL" id="BMIK01000003">
    <property type="protein sequence ID" value="GGC24770.1"/>
    <property type="molecule type" value="Genomic_DNA"/>
</dbReference>
<accession>A0ABQ1LID6</accession>
<dbReference type="PROSITE" id="PS50850">
    <property type="entry name" value="MFS"/>
    <property type="match status" value="1"/>
</dbReference>
<evidence type="ECO:0000256" key="6">
    <source>
        <dbReference type="SAM" id="Phobius"/>
    </source>
</evidence>
<dbReference type="PANTHER" id="PTHR23514">
    <property type="entry name" value="BYPASS OF STOP CODON PROTEIN 6"/>
    <property type="match status" value="1"/>
</dbReference>
<dbReference type="PANTHER" id="PTHR23514:SF13">
    <property type="entry name" value="INNER MEMBRANE PROTEIN YBJJ"/>
    <property type="match status" value="1"/>
</dbReference>
<dbReference type="SUPFAM" id="SSF103473">
    <property type="entry name" value="MFS general substrate transporter"/>
    <property type="match status" value="1"/>
</dbReference>
<organism evidence="8 9">
    <name type="scientific">Parapedobacter defluvii</name>
    <dbReference type="NCBI Taxonomy" id="2045106"/>
    <lineage>
        <taxon>Bacteria</taxon>
        <taxon>Pseudomonadati</taxon>
        <taxon>Bacteroidota</taxon>
        <taxon>Sphingobacteriia</taxon>
        <taxon>Sphingobacteriales</taxon>
        <taxon>Sphingobacteriaceae</taxon>
        <taxon>Parapedobacter</taxon>
    </lineage>
</organism>
<sequence>MKTLIEEPVSTPVSENTEPEPTPDFNKTISRERIRIAVALFYFCQGLAFASWASRIPDIKSALNLSDAQLGTLLFALPLGQLLTMPLSGRLVTQYGSRGVLRIAAPLYALVLTFLALASTGWQLGLVLLAFGVVGNMCNIAVNTQGVAAEQLYGRSIMTSFHGAWSIAGFMGALIGLLLINLHIGTYLHFWIILIFVVINTVINEKFLVSHVVTEQRKTSFFTKPDGVLVQLGIIGFCSMATEGAMFDWSGVYFKDIVQAPSSMVVVGYASFMIMMAAGRFIGDWAIRRIGRRTLLQVSGCLIFVGMGIAVFFPTVVTASLGFMLVGLGVACVVPSVYSAAGRNSKISPGVALAMVSSVSYLGFLIGPPLIGYIAELASLRYSYAVIGLFGLMITTLISLTQVVKNGN</sequence>
<gene>
    <name evidence="8" type="ORF">GCM10011386_15930</name>
</gene>
<dbReference type="Proteomes" id="UP000597338">
    <property type="component" value="Unassembled WGS sequence"/>
</dbReference>
<comment type="subcellular location">
    <subcellularLocation>
        <location evidence="1">Membrane</location>
        <topology evidence="1">Multi-pass membrane protein</topology>
    </subcellularLocation>
</comment>
<feature type="transmembrane region" description="Helical" evidence="6">
    <location>
        <begin position="124"/>
        <end position="142"/>
    </location>
</feature>
<comment type="caution">
    <text evidence="8">The sequence shown here is derived from an EMBL/GenBank/DDBJ whole genome shotgun (WGS) entry which is preliminary data.</text>
</comment>
<keyword evidence="4 6" id="KW-0472">Membrane</keyword>
<feature type="transmembrane region" description="Helical" evidence="6">
    <location>
        <begin position="262"/>
        <end position="282"/>
    </location>
</feature>
<evidence type="ECO:0000256" key="4">
    <source>
        <dbReference type="ARBA" id="ARBA00023136"/>
    </source>
</evidence>
<dbReference type="InterPro" id="IPR036259">
    <property type="entry name" value="MFS_trans_sf"/>
</dbReference>
<feature type="transmembrane region" description="Helical" evidence="6">
    <location>
        <begin position="99"/>
        <end position="118"/>
    </location>
</feature>
<feature type="transmembrane region" description="Helical" evidence="6">
    <location>
        <begin position="294"/>
        <end position="313"/>
    </location>
</feature>
<evidence type="ECO:0000313" key="8">
    <source>
        <dbReference type="EMBL" id="GGC24770.1"/>
    </source>
</evidence>
<feature type="transmembrane region" description="Helical" evidence="6">
    <location>
        <begin position="190"/>
        <end position="209"/>
    </location>
</feature>
<feature type="transmembrane region" description="Helical" evidence="6">
    <location>
        <begin position="221"/>
        <end position="242"/>
    </location>
</feature>
<dbReference type="Pfam" id="PF07690">
    <property type="entry name" value="MFS_1"/>
    <property type="match status" value="1"/>
</dbReference>
<feature type="domain" description="Major facilitator superfamily (MFS) profile" evidence="7">
    <location>
        <begin position="34"/>
        <end position="403"/>
    </location>
</feature>
<keyword evidence="9" id="KW-1185">Reference proteome</keyword>
<dbReference type="RefSeq" id="WP_229717478.1">
    <property type="nucleotide sequence ID" value="NZ_BMIK01000003.1"/>
</dbReference>
<feature type="transmembrane region" description="Helical" evidence="6">
    <location>
        <begin position="350"/>
        <end position="375"/>
    </location>
</feature>
<dbReference type="InterPro" id="IPR011701">
    <property type="entry name" value="MFS"/>
</dbReference>
<feature type="transmembrane region" description="Helical" evidence="6">
    <location>
        <begin position="319"/>
        <end position="338"/>
    </location>
</feature>
<evidence type="ECO:0000313" key="9">
    <source>
        <dbReference type="Proteomes" id="UP000597338"/>
    </source>
</evidence>
<dbReference type="InterPro" id="IPR020846">
    <property type="entry name" value="MFS_dom"/>
</dbReference>
<evidence type="ECO:0000259" key="7">
    <source>
        <dbReference type="PROSITE" id="PS50850"/>
    </source>
</evidence>
<dbReference type="Gene3D" id="1.20.1250.20">
    <property type="entry name" value="MFS general substrate transporter like domains"/>
    <property type="match status" value="1"/>
</dbReference>
<name>A0ABQ1LID6_9SPHI</name>
<evidence type="ECO:0000256" key="1">
    <source>
        <dbReference type="ARBA" id="ARBA00004141"/>
    </source>
</evidence>
<dbReference type="CDD" id="cd17393">
    <property type="entry name" value="MFS_MosC_like"/>
    <property type="match status" value="1"/>
</dbReference>
<feature type="transmembrane region" description="Helical" evidence="6">
    <location>
        <begin position="36"/>
        <end position="56"/>
    </location>
</feature>
<keyword evidence="3 6" id="KW-1133">Transmembrane helix</keyword>
<feature type="transmembrane region" description="Helical" evidence="6">
    <location>
        <begin position="163"/>
        <end position="184"/>
    </location>
</feature>
<protein>
    <submittedName>
        <fullName evidence="8">MFS transporter</fullName>
    </submittedName>
</protein>